<proteinExistence type="predicted"/>
<evidence type="ECO:0000313" key="2">
    <source>
        <dbReference type="Proteomes" id="UP000825701"/>
    </source>
</evidence>
<protein>
    <submittedName>
        <fullName evidence="1">Uncharacterized protein</fullName>
    </submittedName>
</protein>
<evidence type="ECO:0000313" key="1">
    <source>
        <dbReference type="EMBL" id="QZN99238.1"/>
    </source>
</evidence>
<dbReference type="AlphaFoldDB" id="A0A9E6UMI9"/>
<gene>
    <name evidence="1" type="ORF">K6K41_20870</name>
</gene>
<name>A0A9E6UMI9_9HYPH</name>
<dbReference type="EMBL" id="CP081869">
    <property type="protein sequence ID" value="QZN99238.1"/>
    <property type="molecule type" value="Genomic_DNA"/>
</dbReference>
<organism evidence="1 2">
    <name type="scientific">Chenggangzhangella methanolivorans</name>
    <dbReference type="NCBI Taxonomy" id="1437009"/>
    <lineage>
        <taxon>Bacteria</taxon>
        <taxon>Pseudomonadati</taxon>
        <taxon>Pseudomonadota</taxon>
        <taxon>Alphaproteobacteria</taxon>
        <taxon>Hyphomicrobiales</taxon>
        <taxon>Methylopilaceae</taxon>
        <taxon>Chenggangzhangella</taxon>
    </lineage>
</organism>
<dbReference type="KEGG" id="cmet:K6K41_20870"/>
<sequence length="112" mass="13070">MKKTLLYALAGAFALAGITETVPARAEGAGPSPRSLEELRAEVRGEAMTSLKLGQLQEVRHRRWHKRRYVRRRGVFRSRTMSRVHRRGAWCGKYVGRRCYYTPRALRPFRQR</sequence>
<reference evidence="1" key="1">
    <citation type="submission" date="2021-08" db="EMBL/GenBank/DDBJ databases">
        <authorList>
            <person name="Zhang H."/>
            <person name="Xu M."/>
            <person name="Yu Z."/>
            <person name="Yang L."/>
            <person name="Cai Y."/>
        </authorList>
    </citation>
    <scope>NUCLEOTIDE SEQUENCE</scope>
    <source>
        <strain evidence="1">CHL1</strain>
    </source>
</reference>
<dbReference type="Proteomes" id="UP000825701">
    <property type="component" value="Chromosome"/>
</dbReference>
<accession>A0A9E6UMI9</accession>
<dbReference type="RefSeq" id="WP_261402283.1">
    <property type="nucleotide sequence ID" value="NZ_CP081869.1"/>
</dbReference>
<keyword evidence="2" id="KW-1185">Reference proteome</keyword>